<comment type="similarity">
    <text evidence="17">Belongs to the early nodulin-like (ENODL) family.</text>
</comment>
<dbReference type="EMBL" id="JAAIUW010000012">
    <property type="protein sequence ID" value="KAF7805946.1"/>
    <property type="molecule type" value="Genomic_DNA"/>
</dbReference>
<dbReference type="PANTHER" id="PTHR31650">
    <property type="entry name" value="O-ACYLTRANSFERASE (WSD1-LIKE) FAMILY PROTEIN"/>
    <property type="match status" value="1"/>
</dbReference>
<dbReference type="InterPro" id="IPR045034">
    <property type="entry name" value="O-acyltransferase_WSD1-like"/>
</dbReference>
<dbReference type="PANTHER" id="PTHR31650:SF27">
    <property type="entry name" value="O-ACYLTRANSFERASE WSD1-LIKE PROTEIN"/>
    <property type="match status" value="1"/>
</dbReference>
<comment type="subcellular location">
    <subcellularLocation>
        <location evidence="3">Cell membrane</location>
        <topology evidence="3">Lipid-anchor</topology>
        <topology evidence="3">GPI-anchor</topology>
    </subcellularLocation>
    <subcellularLocation>
        <location evidence="1">Cell membrane</location>
        <topology evidence="1">Single-pass membrane protein</topology>
    </subcellularLocation>
    <subcellularLocation>
        <location evidence="2">Endoplasmic reticulum membrane</location>
    </subcellularLocation>
</comment>
<feature type="compositionally biased region" description="Low complexity" evidence="20">
    <location>
        <begin position="143"/>
        <end position="171"/>
    </location>
</feature>
<comment type="similarity">
    <text evidence="16">In the N-terminal section; belongs to the long-chain O-acyltransferase family.</text>
</comment>
<dbReference type="InterPro" id="IPR009721">
    <property type="entry name" value="O-acyltransferase_WSD1_C"/>
</dbReference>
<evidence type="ECO:0000256" key="14">
    <source>
        <dbReference type="ARBA" id="ARBA00023288"/>
    </source>
</evidence>
<keyword evidence="11" id="KW-0472">Membrane</keyword>
<comment type="catalytic activity">
    <reaction evidence="19">
        <text>an acyl-CoA + a 1,2-diacyl-sn-glycerol = a triacyl-sn-glycerol + CoA</text>
        <dbReference type="Rhea" id="RHEA:10868"/>
        <dbReference type="ChEBI" id="CHEBI:17815"/>
        <dbReference type="ChEBI" id="CHEBI:57287"/>
        <dbReference type="ChEBI" id="CHEBI:58342"/>
        <dbReference type="ChEBI" id="CHEBI:64615"/>
        <dbReference type="EC" id="2.3.1.20"/>
    </reaction>
</comment>
<dbReference type="GO" id="GO:0005886">
    <property type="term" value="C:plasma membrane"/>
    <property type="evidence" value="ECO:0007669"/>
    <property type="project" value="UniProtKB-SubCell"/>
</dbReference>
<evidence type="ECO:0000256" key="19">
    <source>
        <dbReference type="ARBA" id="ARBA00048109"/>
    </source>
</evidence>
<feature type="signal peptide" evidence="21">
    <location>
        <begin position="1"/>
        <end position="23"/>
    </location>
</feature>
<evidence type="ECO:0000313" key="23">
    <source>
        <dbReference type="EMBL" id="KAF7805946.1"/>
    </source>
</evidence>
<feature type="chain" id="PRO_5032961206" evidence="21">
    <location>
        <begin position="24"/>
        <end position="615"/>
    </location>
</feature>
<comment type="catalytic activity">
    <reaction evidence="18">
        <text>a long chain fatty alcohol + a fatty acyl-CoA = a long-chain alcohol wax ester + CoA</text>
        <dbReference type="Rhea" id="RHEA:38443"/>
        <dbReference type="ChEBI" id="CHEBI:17135"/>
        <dbReference type="ChEBI" id="CHEBI:57287"/>
        <dbReference type="ChEBI" id="CHEBI:77636"/>
        <dbReference type="ChEBI" id="CHEBI:235323"/>
        <dbReference type="EC" id="2.3.1.75"/>
    </reaction>
</comment>
<dbReference type="OrthoDB" id="619536at2759"/>
<name>A0A834SMD2_9FABA</name>
<dbReference type="PROSITE" id="PS51485">
    <property type="entry name" value="PHYTOCYANIN"/>
    <property type="match status" value="1"/>
</dbReference>
<organism evidence="23 24">
    <name type="scientific">Senna tora</name>
    <dbReference type="NCBI Taxonomy" id="362788"/>
    <lineage>
        <taxon>Eukaryota</taxon>
        <taxon>Viridiplantae</taxon>
        <taxon>Streptophyta</taxon>
        <taxon>Embryophyta</taxon>
        <taxon>Tracheophyta</taxon>
        <taxon>Spermatophyta</taxon>
        <taxon>Magnoliopsida</taxon>
        <taxon>eudicotyledons</taxon>
        <taxon>Gunneridae</taxon>
        <taxon>Pentapetalae</taxon>
        <taxon>rosids</taxon>
        <taxon>fabids</taxon>
        <taxon>Fabales</taxon>
        <taxon>Fabaceae</taxon>
        <taxon>Caesalpinioideae</taxon>
        <taxon>Cassia clade</taxon>
        <taxon>Senna</taxon>
    </lineage>
</organism>
<keyword evidence="15 23" id="KW-0012">Acyltransferase</keyword>
<evidence type="ECO:0000256" key="4">
    <source>
        <dbReference type="ARBA" id="ARBA00004771"/>
    </source>
</evidence>
<feature type="region of interest" description="Disordered" evidence="20">
    <location>
        <begin position="134"/>
        <end position="197"/>
    </location>
</feature>
<dbReference type="GO" id="GO:0019432">
    <property type="term" value="P:triglyceride biosynthetic process"/>
    <property type="evidence" value="ECO:0007669"/>
    <property type="project" value="UniProtKB-UniPathway"/>
</dbReference>
<keyword evidence="7" id="KW-0336">GPI-anchor</keyword>
<evidence type="ECO:0000256" key="2">
    <source>
        <dbReference type="ARBA" id="ARBA00004586"/>
    </source>
</evidence>
<dbReference type="Pfam" id="PF02298">
    <property type="entry name" value="Cu_bind_like"/>
    <property type="match status" value="1"/>
</dbReference>
<dbReference type="GO" id="GO:0005789">
    <property type="term" value="C:endoplasmic reticulum membrane"/>
    <property type="evidence" value="ECO:0007669"/>
    <property type="project" value="UniProtKB-SubCell"/>
</dbReference>
<accession>A0A834SMD2</accession>
<protein>
    <submittedName>
        <fullName evidence="23">O-acyltransferase WSD1</fullName>
    </submittedName>
</protein>
<comment type="caution">
    <text evidence="23">The sequence shown here is derived from an EMBL/GenBank/DDBJ whole genome shotgun (WGS) entry which is preliminary data.</text>
</comment>
<evidence type="ECO:0000256" key="16">
    <source>
        <dbReference type="ARBA" id="ARBA00024360"/>
    </source>
</evidence>
<evidence type="ECO:0000256" key="18">
    <source>
        <dbReference type="ARBA" id="ARBA00047604"/>
    </source>
</evidence>
<keyword evidence="24" id="KW-1185">Reference proteome</keyword>
<dbReference type="GO" id="GO:0098552">
    <property type="term" value="C:side of membrane"/>
    <property type="evidence" value="ECO:0007669"/>
    <property type="project" value="UniProtKB-KW"/>
</dbReference>
<evidence type="ECO:0000256" key="20">
    <source>
        <dbReference type="SAM" id="MobiDB-lite"/>
    </source>
</evidence>
<evidence type="ECO:0000256" key="15">
    <source>
        <dbReference type="ARBA" id="ARBA00023315"/>
    </source>
</evidence>
<keyword evidence="9 21" id="KW-0732">Signal</keyword>
<dbReference type="Pfam" id="PF03007">
    <property type="entry name" value="WS_DGAT_cat"/>
    <property type="match status" value="1"/>
</dbReference>
<dbReference type="GO" id="GO:0004144">
    <property type="term" value="F:diacylglycerol O-acyltransferase activity"/>
    <property type="evidence" value="ECO:0007669"/>
    <property type="project" value="UniProtKB-EC"/>
</dbReference>
<reference evidence="23" key="1">
    <citation type="submission" date="2020-09" db="EMBL/GenBank/DDBJ databases">
        <title>Genome-Enabled Discovery of Anthraquinone Biosynthesis in Senna tora.</title>
        <authorList>
            <person name="Kang S.-H."/>
            <person name="Pandey R.P."/>
            <person name="Lee C.-M."/>
            <person name="Sim J.-S."/>
            <person name="Jeong J.-T."/>
            <person name="Choi B.-S."/>
            <person name="Jung M."/>
            <person name="Ginzburg D."/>
            <person name="Zhao K."/>
            <person name="Won S.Y."/>
            <person name="Oh T.-J."/>
            <person name="Yu Y."/>
            <person name="Kim N.-H."/>
            <person name="Lee O.R."/>
            <person name="Lee T.-H."/>
            <person name="Bashyal P."/>
            <person name="Kim T.-S."/>
            <person name="Lee W.-H."/>
            <person name="Kawkins C."/>
            <person name="Kim C.-K."/>
            <person name="Kim J.S."/>
            <person name="Ahn B.O."/>
            <person name="Rhee S.Y."/>
            <person name="Sohng J.K."/>
        </authorList>
    </citation>
    <scope>NUCLEOTIDE SEQUENCE</scope>
    <source>
        <tissue evidence="23">Leaf</tissue>
    </source>
</reference>
<evidence type="ECO:0000256" key="11">
    <source>
        <dbReference type="ARBA" id="ARBA00023136"/>
    </source>
</evidence>
<keyword evidence="8 23" id="KW-0808">Transferase</keyword>
<sequence>MGSGPHRFVHLFLLMIPTWLSSSFSDAYKFYVGGKDGWVVKPSEEYNHWAQRNRFQINDTLYFKYKKGSDSVLVVKKENYDSCNTKSPIQKMDGGDSSFTFDRSGPFFFISGNAGNCQKGQKLIVVVLAVRHHKPQSPPPVAAPGLSPASGSPPAVSPGSWSPEPSEGPSSTGDVAPAPSPGKDGSGSMRFGVGERSCPSYNTQHVVDKVKDDDGKLRWKRVKVKPEEHVKVPIFPETESGIYDQYFDDYVSRILTERTPNSKPLWEVHVIKYPTTNAAGTVIMKLHHALGDGYSLMGALLSCLHRADDPSLPLSFPSRPENSTKKSILKRLPSAISSFFDSIPDFGWSLIKSGMMEDDISPIRSGFEGTESQPFALSNILFSLDRFKEIKSKLGVTTNDVITGMISYGIRLYMQEIDYETRMANSTAVVMLNTRKIEGYQSVKDMLKPDSKGQWGNRISFLQVSIPKLSQDSISNPLEFVWKAHKIIKRKRHSFSVFLIGWLLDLEMKLRGHEAVAKHIYTTLGNCSVVISNLNGPIERMALANHPVKGFYFTMTGGPENVNITIMSYMKTLRVTLRTLKGFIDEHKFKCCIQNAFEVIYKAAMEETQKNPELN</sequence>
<evidence type="ECO:0000256" key="13">
    <source>
        <dbReference type="ARBA" id="ARBA00023180"/>
    </source>
</evidence>
<evidence type="ECO:0000259" key="22">
    <source>
        <dbReference type="PROSITE" id="PS51485"/>
    </source>
</evidence>
<comment type="pathway">
    <text evidence="5">Lipid metabolism.</text>
</comment>
<dbReference type="AlphaFoldDB" id="A0A834SMD2"/>
<dbReference type="InterPro" id="IPR003245">
    <property type="entry name" value="Phytocyanin_dom"/>
</dbReference>
<dbReference type="Gene3D" id="2.60.40.420">
    <property type="entry name" value="Cupredoxins - blue copper proteins"/>
    <property type="match status" value="1"/>
</dbReference>
<dbReference type="GO" id="GO:0009055">
    <property type="term" value="F:electron transfer activity"/>
    <property type="evidence" value="ECO:0007669"/>
    <property type="project" value="InterPro"/>
</dbReference>
<evidence type="ECO:0000256" key="10">
    <source>
        <dbReference type="ARBA" id="ARBA00022824"/>
    </source>
</evidence>
<evidence type="ECO:0000256" key="12">
    <source>
        <dbReference type="ARBA" id="ARBA00023157"/>
    </source>
</evidence>
<keyword evidence="13" id="KW-0325">Glycoprotein</keyword>
<keyword evidence="10" id="KW-0256">Endoplasmic reticulum</keyword>
<dbReference type="InterPro" id="IPR008972">
    <property type="entry name" value="Cupredoxin"/>
</dbReference>
<dbReference type="CDD" id="cd11019">
    <property type="entry name" value="OsENODL1_like"/>
    <property type="match status" value="1"/>
</dbReference>
<evidence type="ECO:0000256" key="21">
    <source>
        <dbReference type="SAM" id="SignalP"/>
    </source>
</evidence>
<keyword evidence="14" id="KW-0449">Lipoprotein</keyword>
<dbReference type="UniPathway" id="UPA00282"/>
<evidence type="ECO:0000256" key="17">
    <source>
        <dbReference type="ARBA" id="ARBA00035011"/>
    </source>
</evidence>
<dbReference type="GO" id="GO:0047196">
    <property type="term" value="F:long-chain-alcohol O-fatty-acyltransferase activity"/>
    <property type="evidence" value="ECO:0007669"/>
    <property type="project" value="UniProtKB-EC"/>
</dbReference>
<evidence type="ECO:0000256" key="5">
    <source>
        <dbReference type="ARBA" id="ARBA00005189"/>
    </source>
</evidence>
<dbReference type="FunFam" id="2.60.40.420:FF:000010">
    <property type="entry name" value="Early nodulin-like protein 1"/>
    <property type="match status" value="1"/>
</dbReference>
<feature type="domain" description="Phytocyanin" evidence="22">
    <location>
        <begin position="28"/>
        <end position="129"/>
    </location>
</feature>
<dbReference type="SUPFAM" id="SSF49503">
    <property type="entry name" value="Cupredoxins"/>
    <property type="match status" value="1"/>
</dbReference>
<dbReference type="Proteomes" id="UP000634136">
    <property type="component" value="Unassembled WGS sequence"/>
</dbReference>
<gene>
    <name evidence="23" type="ORF">G2W53_038107</name>
</gene>
<evidence type="ECO:0000256" key="9">
    <source>
        <dbReference type="ARBA" id="ARBA00022729"/>
    </source>
</evidence>
<evidence type="ECO:0000256" key="7">
    <source>
        <dbReference type="ARBA" id="ARBA00022622"/>
    </source>
</evidence>
<evidence type="ECO:0000256" key="3">
    <source>
        <dbReference type="ARBA" id="ARBA00004609"/>
    </source>
</evidence>
<dbReference type="InterPro" id="IPR041846">
    <property type="entry name" value="ENL_dom"/>
</dbReference>
<proteinExistence type="inferred from homology"/>
<evidence type="ECO:0000256" key="8">
    <source>
        <dbReference type="ARBA" id="ARBA00022679"/>
    </source>
</evidence>
<evidence type="ECO:0000256" key="1">
    <source>
        <dbReference type="ARBA" id="ARBA00004162"/>
    </source>
</evidence>
<keyword evidence="6" id="KW-1003">Cell membrane</keyword>
<dbReference type="InterPro" id="IPR004255">
    <property type="entry name" value="O-acyltransferase_WSD1_N"/>
</dbReference>
<comment type="pathway">
    <text evidence="4">Glycerolipid metabolism; triacylglycerol biosynthesis.</text>
</comment>
<evidence type="ECO:0000313" key="24">
    <source>
        <dbReference type="Proteomes" id="UP000634136"/>
    </source>
</evidence>
<evidence type="ECO:0000256" key="6">
    <source>
        <dbReference type="ARBA" id="ARBA00022475"/>
    </source>
</evidence>
<keyword evidence="12" id="KW-1015">Disulfide bond</keyword>
<dbReference type="Pfam" id="PF06974">
    <property type="entry name" value="WS_DGAT_C"/>
    <property type="match status" value="1"/>
</dbReference>